<evidence type="ECO:0008006" key="6">
    <source>
        <dbReference type="Google" id="ProtNLM"/>
    </source>
</evidence>
<feature type="region of interest" description="Disordered" evidence="2">
    <location>
        <begin position="1071"/>
        <end position="1096"/>
    </location>
</feature>
<dbReference type="EMBL" id="PNBA02000012">
    <property type="protein sequence ID" value="KAG6405808.1"/>
    <property type="molecule type" value="Genomic_DNA"/>
</dbReference>
<accession>A0A8X8ZID7</accession>
<sequence>MERIEELLQEDQNVKAEERARCNPPIPMKKVQPLLAHLLPGALEMLRLMLLPAVQTYHMGISRSTVSVAGTVILFIMVYLTITLEKMAKGDAQKLYFTALTTYMELLDLKPLLVTALANGTYEELYRYIHFNPIQTKAPGQVPRHDELSRLGEKMVHSSEGKRALARCSKHGKNRRASPGGPECQAEERAYPETKVQPLLAHLPGSSGDATFDAAASGPNLSYGDSRSNCLSRRNSDPFHNGDINPGADEHPSICHLLLHHLHLFIYSKVYLTITLEKMAKGDAQKLYFTALTTYMELLDLKPLLVTALANGTYEELYRYIHFNPIQTKTPGHDELSRLGEKMVHSSEGKRALARVLCHELHDKFLQHGLAQSMERIEELLQEDQNVKRRKERIQKQSSILSKLTTQLCINDNLAAAASTYSNEGDLFYDYKSVYSYKFKVQPLLAHLPGSSGDATFDAAASGPNLSYGDSRSNCPSRRNSDSFHNGDINPGADEHPSICHLLLHHLHLFIYSKVYLTITLEKMAKGDAQKLYFTALTTYMELLDLKPLLVTALANGTYEELYRYIHFNPKQTKTPGHDELSRLGEKMVHSSEGKRALARVLCHELHDKFLQHGLAQSMERIEELLQEDQNVKRRKERIQKQSSILSKLTTQLCINDNLAAAASTYSNEVQPLLAHLPGSSGDATFDAAASGPNLSYGDSRSNCPSRRNSDPFHNGDINPGADEHPSICHLLLHHLHLFIYSKYFIHAISDSWMHSECFYTMSFRNLMLPEALTTYMELLDLKPLPVTVLANGTYEELYRYIHFNPIQTKTPGQDELSRLGEKMVHSSEGKRALARCSKHGKNRRASPGEPECQAEERAYPETKVQPLLAHLPGSSGDATFDAAASGPNLSYGDSRSNCLSRRYSDPFHNGDINPGADEHPSICHLLLHHLHLFIYSKYFIHAISDSWMHSECFYTMSFRNLMLPEALTTYMELLDLKPLPVTALANGTYEELYRYIHFNPIQTKTPGQDELSRLGEKMVHSSEGKRALARVLCHELHDKFLQHGLAQSMERIEELLQEDQNVKRRKERIQKHSGDATFDAAASGPNLSYGDSRSNCLSRRNSDPFHNGDINPGADEHPSICHLLLHHLHLFIYSKVYLTITLEKMAKGDAQKLYFTVPIFEPHPP</sequence>
<feature type="compositionally biased region" description="Polar residues" evidence="2">
    <location>
        <begin position="468"/>
        <end position="478"/>
    </location>
</feature>
<evidence type="ECO:0000313" key="5">
    <source>
        <dbReference type="Proteomes" id="UP000298416"/>
    </source>
</evidence>
<proteinExistence type="predicted"/>
<name>A0A8X8ZID7_SALSN</name>
<comment type="caution">
    <text evidence="4">The sequence shown here is derived from an EMBL/GenBank/DDBJ whole genome shotgun (WGS) entry which is preliminary data.</text>
</comment>
<feature type="transmembrane region" description="Helical" evidence="3">
    <location>
        <begin position="66"/>
        <end position="84"/>
    </location>
</feature>
<reference evidence="4" key="1">
    <citation type="submission" date="2018-01" db="EMBL/GenBank/DDBJ databases">
        <authorList>
            <person name="Mao J.F."/>
        </authorList>
    </citation>
    <scope>NUCLEOTIDE SEQUENCE</scope>
    <source>
        <strain evidence="4">Huo1</strain>
        <tissue evidence="4">Leaf</tissue>
    </source>
</reference>
<keyword evidence="5" id="KW-1185">Reference proteome</keyword>
<feature type="coiled-coil region" evidence="1">
    <location>
        <begin position="615"/>
        <end position="642"/>
    </location>
</feature>
<keyword evidence="3" id="KW-0472">Membrane</keyword>
<keyword evidence="3" id="KW-0812">Transmembrane</keyword>
<evidence type="ECO:0000256" key="1">
    <source>
        <dbReference type="SAM" id="Coils"/>
    </source>
</evidence>
<keyword evidence="3" id="KW-1133">Transmembrane helix</keyword>
<evidence type="ECO:0000256" key="2">
    <source>
        <dbReference type="SAM" id="MobiDB-lite"/>
    </source>
</evidence>
<feature type="region of interest" description="Disordered" evidence="2">
    <location>
        <begin position="697"/>
        <end position="719"/>
    </location>
</feature>
<feature type="compositionally biased region" description="Basic residues" evidence="2">
    <location>
        <begin position="835"/>
        <end position="845"/>
    </location>
</feature>
<gene>
    <name evidence="4" type="ORF">SASPL_133402</name>
</gene>
<reference evidence="4" key="2">
    <citation type="submission" date="2020-08" db="EMBL/GenBank/DDBJ databases">
        <title>Plant Genome Project.</title>
        <authorList>
            <person name="Zhang R.-G."/>
        </authorList>
    </citation>
    <scope>NUCLEOTIDE SEQUENCE</scope>
    <source>
        <strain evidence="4">Huo1</strain>
        <tissue evidence="4">Leaf</tissue>
    </source>
</reference>
<protein>
    <recommendedName>
        <fullName evidence="6">Dynamin GTPase</fullName>
    </recommendedName>
</protein>
<organism evidence="4">
    <name type="scientific">Salvia splendens</name>
    <name type="common">Scarlet sage</name>
    <dbReference type="NCBI Taxonomy" id="180675"/>
    <lineage>
        <taxon>Eukaryota</taxon>
        <taxon>Viridiplantae</taxon>
        <taxon>Streptophyta</taxon>
        <taxon>Embryophyta</taxon>
        <taxon>Tracheophyta</taxon>
        <taxon>Spermatophyta</taxon>
        <taxon>Magnoliopsida</taxon>
        <taxon>eudicotyledons</taxon>
        <taxon>Gunneridae</taxon>
        <taxon>Pentapetalae</taxon>
        <taxon>asterids</taxon>
        <taxon>lamiids</taxon>
        <taxon>Lamiales</taxon>
        <taxon>Lamiaceae</taxon>
        <taxon>Nepetoideae</taxon>
        <taxon>Mentheae</taxon>
        <taxon>Salviinae</taxon>
        <taxon>Salvia</taxon>
        <taxon>Salvia subgen. Calosphace</taxon>
        <taxon>core Calosphace</taxon>
    </lineage>
</organism>
<feature type="region of interest" description="Disordered" evidence="2">
    <location>
        <begin position="468"/>
        <end position="489"/>
    </location>
</feature>
<dbReference type="Proteomes" id="UP000298416">
    <property type="component" value="Unassembled WGS sequence"/>
</dbReference>
<feature type="compositionally biased region" description="Basic residues" evidence="2">
    <location>
        <begin position="166"/>
        <end position="176"/>
    </location>
</feature>
<evidence type="ECO:0000256" key="3">
    <source>
        <dbReference type="SAM" id="Phobius"/>
    </source>
</evidence>
<feature type="compositionally biased region" description="Polar residues" evidence="2">
    <location>
        <begin position="697"/>
        <end position="707"/>
    </location>
</feature>
<keyword evidence="1" id="KW-0175">Coiled coil</keyword>
<feature type="compositionally biased region" description="Polar residues" evidence="2">
    <location>
        <begin position="1086"/>
        <end position="1096"/>
    </location>
</feature>
<feature type="region of interest" description="Disordered" evidence="2">
    <location>
        <begin position="166"/>
        <end position="187"/>
    </location>
</feature>
<feature type="region of interest" description="Disordered" evidence="2">
    <location>
        <begin position="835"/>
        <end position="857"/>
    </location>
</feature>
<feature type="coiled-coil region" evidence="1">
    <location>
        <begin position="370"/>
        <end position="397"/>
    </location>
</feature>
<evidence type="ECO:0000313" key="4">
    <source>
        <dbReference type="EMBL" id="KAG6405808.1"/>
    </source>
</evidence>
<dbReference type="AlphaFoldDB" id="A0A8X8ZID7"/>